<evidence type="ECO:0000313" key="2">
    <source>
        <dbReference type="EMBL" id="KAK7336669.1"/>
    </source>
</evidence>
<comment type="caution">
    <text evidence="2">The sequence shown here is derived from an EMBL/GenBank/DDBJ whole genome shotgun (WGS) entry which is preliminary data.</text>
</comment>
<dbReference type="Proteomes" id="UP001367508">
    <property type="component" value="Unassembled WGS sequence"/>
</dbReference>
<feature type="compositionally biased region" description="Basic and acidic residues" evidence="1">
    <location>
        <begin position="516"/>
        <end position="538"/>
    </location>
</feature>
<evidence type="ECO:0000256" key="1">
    <source>
        <dbReference type="SAM" id="MobiDB-lite"/>
    </source>
</evidence>
<feature type="region of interest" description="Disordered" evidence="1">
    <location>
        <begin position="869"/>
        <end position="889"/>
    </location>
</feature>
<protein>
    <submittedName>
        <fullName evidence="2">Uncharacterized protein</fullName>
    </submittedName>
</protein>
<feature type="compositionally biased region" description="Acidic residues" evidence="1">
    <location>
        <begin position="417"/>
        <end position="428"/>
    </location>
</feature>
<keyword evidence="3" id="KW-1185">Reference proteome</keyword>
<organism evidence="2 3">
    <name type="scientific">Canavalia gladiata</name>
    <name type="common">Sword bean</name>
    <name type="synonym">Dolichos gladiatus</name>
    <dbReference type="NCBI Taxonomy" id="3824"/>
    <lineage>
        <taxon>Eukaryota</taxon>
        <taxon>Viridiplantae</taxon>
        <taxon>Streptophyta</taxon>
        <taxon>Embryophyta</taxon>
        <taxon>Tracheophyta</taxon>
        <taxon>Spermatophyta</taxon>
        <taxon>Magnoliopsida</taxon>
        <taxon>eudicotyledons</taxon>
        <taxon>Gunneridae</taxon>
        <taxon>Pentapetalae</taxon>
        <taxon>rosids</taxon>
        <taxon>fabids</taxon>
        <taxon>Fabales</taxon>
        <taxon>Fabaceae</taxon>
        <taxon>Papilionoideae</taxon>
        <taxon>50 kb inversion clade</taxon>
        <taxon>NPAAA clade</taxon>
        <taxon>indigoferoid/millettioid clade</taxon>
        <taxon>Phaseoleae</taxon>
        <taxon>Canavalia</taxon>
    </lineage>
</organism>
<sequence>MPGLAQRKEQFTNGSSTPPCSLSANGFWSKNSDDVSYNQLQKFWSELSPQSRQKLLRIDKQSLFEQARKNMYCSRCNGLLLEGFLQIAMYGKSLQQEGVDAHFPCSRPGDLKKQNNDGSSIINGCQDEIQDPSVHPWGGLTTTRDGSLTLMNCYLYSKSLKGLQIVFHGARARERERELLYPDACGGGGRGWISQGIVSYGRGHGTRETCALHTARLSCDTLVDFWSALGEETRLSLLRMKEEDFIERLMYRFDSKRFCRDCRRNVIREFKELKELKRMRREPRCTSWFCVADSAFQYEVSVDSVQADWRQTFADASVAYHHFEWAVGTSEGKCDILEFENVGLNGCVRANGLDLAGLSACFITLRAWRLDGRCTELSVKAHSLKGQQCVHCRLIVGDGYVTITKGESIRRFFEHAEEAEEEEDDDSIDKDGNELDGECSRPQKHAKSPELAREFLLDAATVIFKEQVEKAFREGTARQNAHSIFVCLALKLLEERVHVACKEIITLEKQMKLLEEEEKEKREEEERKERRRTKEREKKLRRKERLKEKEKEKEKRCSESNGVLCSEISKEESSAVADMEQNNPTSWRNPVIEIDETNLLRDDSPNIEDEEFSSECGTLKTQDLSYDDCDEEISNTKEETGQSSFEQSMHSHRRPRGKKEFQLDMPMKWSDRRRYAAVSENGLMIGRSEPRYYGENFVTSSRVINGLNRQSRINVPSKSNGRNVGPKYNEKFYSSKNWTNDRCDIHSCSCSLNNEYKIRVEQHSPMTRVSRETKPTCQPESARDTSKQIYRGSKNNHIDYMHESNGRMKSKIILGNYSSRDLFQSKKVWEPTDSQKKYPRSNSDSDVILRSTKVQGAQSDMIKSSIGEAIESGENNDGECNSKRSGGVDESCQNDFHVEAEGSCSSTEIASEEPGICLTGGSALNNSSDLTQSSTLSSDNCSSCLSEGDNNTTSSNHENPESSTTSDSEDVSQQSEVRDNSACMGNVLSDCHEVRIENNNQNANGECLTRSSTSLIGPSLDGIRSDPLGNLVEITQNFDNGFSAANVCSQPQSILPPVSNQNIQFPVFQAPSAVGYFHQNPVSWPAAPTNGLMPFPHPNHYLYAGPLGYGLNEDPRFCLQYGALQQPTPLFNPAVPVYQPVARANVLNAEEQTRVSKPGSLQEHINGSFAERAVPARAISKKPALNGEVNDNSAKSLENNSDFSLFHFGGPVALSTGCKSTLASSNGSSTVGDFSSKSSGDNVEKVHTCNKKETTAMEEYNLFAASNNLSICWTQIDLFSSIVEYTCYGIQIYIFKCESHDFVEAKHAKFASNMKYDVEMNGLFGGDDGGGKERGKKEKRYHATASWMHFGGEGVRSLSLAIVVLDDES</sequence>
<feature type="region of interest" description="Disordered" evidence="1">
    <location>
        <begin position="947"/>
        <end position="979"/>
    </location>
</feature>
<dbReference type="PANTHER" id="PTHR16897">
    <property type="entry name" value="OS10G0105400 PROTEIN"/>
    <property type="match status" value="1"/>
</dbReference>
<feature type="compositionally biased region" description="Basic and acidic residues" evidence="1">
    <location>
        <begin position="429"/>
        <end position="447"/>
    </location>
</feature>
<gene>
    <name evidence="2" type="ORF">VNO77_17215</name>
</gene>
<accession>A0AAN9LM31</accession>
<reference evidence="2 3" key="1">
    <citation type="submission" date="2024-01" db="EMBL/GenBank/DDBJ databases">
        <title>The genomes of 5 underutilized Papilionoideae crops provide insights into root nodulation and disease resistanc.</title>
        <authorList>
            <person name="Jiang F."/>
        </authorList>
    </citation>
    <scope>NUCLEOTIDE SEQUENCE [LARGE SCALE GENOMIC DNA]</scope>
    <source>
        <strain evidence="2">LVBAO_FW01</strain>
        <tissue evidence="2">Leaves</tissue>
    </source>
</reference>
<feature type="compositionally biased region" description="Low complexity" evidence="1">
    <location>
        <begin position="962"/>
        <end position="975"/>
    </location>
</feature>
<proteinExistence type="predicted"/>
<feature type="region of interest" description="Disordered" evidence="1">
    <location>
        <begin position="516"/>
        <end position="545"/>
    </location>
</feature>
<dbReference type="EMBL" id="JAYMYQ010000004">
    <property type="protein sequence ID" value="KAK7336669.1"/>
    <property type="molecule type" value="Genomic_DNA"/>
</dbReference>
<name>A0AAN9LM31_CANGL</name>
<feature type="compositionally biased region" description="Polar residues" evidence="1">
    <location>
        <begin position="948"/>
        <end position="957"/>
    </location>
</feature>
<evidence type="ECO:0000313" key="3">
    <source>
        <dbReference type="Proteomes" id="UP001367508"/>
    </source>
</evidence>
<dbReference type="PANTHER" id="PTHR16897:SF15">
    <property type="entry name" value="C2H2-TYPE DOMAIN-CONTAINING PROTEIN"/>
    <property type="match status" value="1"/>
</dbReference>
<feature type="region of interest" description="Disordered" evidence="1">
    <location>
        <begin position="634"/>
        <end position="658"/>
    </location>
</feature>
<feature type="region of interest" description="Disordered" evidence="1">
    <location>
        <begin position="766"/>
        <end position="786"/>
    </location>
</feature>
<feature type="region of interest" description="Disordered" evidence="1">
    <location>
        <begin position="417"/>
        <end position="447"/>
    </location>
</feature>